<reference evidence="4" key="1">
    <citation type="submission" date="2016-12" db="EMBL/GenBank/DDBJ databases">
        <title>The genomes of Aspergillus section Nigri reveals drivers in fungal speciation.</title>
        <authorList>
            <consortium name="DOE Joint Genome Institute"/>
            <person name="Vesth T.C."/>
            <person name="Nybo J."/>
            <person name="Theobald S."/>
            <person name="Brandl J."/>
            <person name="Frisvad J.C."/>
            <person name="Nielsen K.F."/>
            <person name="Lyhne E.K."/>
            <person name="Kogle M.E."/>
            <person name="Kuo A."/>
            <person name="Riley R."/>
            <person name="Clum A."/>
            <person name="Nolan M."/>
            <person name="Lipzen A."/>
            <person name="Salamov A."/>
            <person name="Henrissat B."/>
            <person name="Wiebenga A."/>
            <person name="De Vries R.P."/>
            <person name="Grigoriev I.V."/>
            <person name="Mortensen U.H."/>
            <person name="Andersen M.R."/>
            <person name="Baker S.E."/>
        </authorList>
    </citation>
    <scope>NUCLEOTIDE SEQUENCE [LARGE SCALE GENOMIC DNA]</scope>
    <source>
        <strain evidence="4">CBS 113365</strain>
    </source>
</reference>
<evidence type="ECO:0000313" key="5">
    <source>
        <dbReference type="Proteomes" id="UP000248405"/>
    </source>
</evidence>
<dbReference type="GeneID" id="37216491"/>
<evidence type="ECO:0000259" key="3">
    <source>
        <dbReference type="PROSITE" id="PS51910"/>
    </source>
</evidence>
<dbReference type="InterPro" id="IPR017853">
    <property type="entry name" value="GH"/>
</dbReference>
<dbReference type="Gene3D" id="3.20.20.80">
    <property type="entry name" value="Glycosidases"/>
    <property type="match status" value="1"/>
</dbReference>
<dbReference type="PROSITE" id="PS51910">
    <property type="entry name" value="GH18_2"/>
    <property type="match status" value="1"/>
</dbReference>
<evidence type="ECO:0000256" key="2">
    <source>
        <dbReference type="SAM" id="SignalP"/>
    </source>
</evidence>
<proteinExistence type="predicted"/>
<dbReference type="SUPFAM" id="SSF51445">
    <property type="entry name" value="(Trans)glycosidases"/>
    <property type="match status" value="1"/>
</dbReference>
<keyword evidence="5" id="KW-1185">Reference proteome</keyword>
<evidence type="ECO:0000256" key="1">
    <source>
        <dbReference type="SAM" id="MobiDB-lite"/>
    </source>
</evidence>
<dbReference type="RefSeq" id="XP_025557480.1">
    <property type="nucleotide sequence ID" value="XM_025711899.1"/>
</dbReference>
<keyword evidence="4" id="KW-0378">Hydrolase</keyword>
<dbReference type="InterPro" id="IPR001223">
    <property type="entry name" value="Glyco_hydro18_cat"/>
</dbReference>
<accession>A0A319ATP3</accession>
<feature type="domain" description="GH18" evidence="3">
    <location>
        <begin position="35"/>
        <end position="118"/>
    </location>
</feature>
<organism evidence="4 5">
    <name type="scientific">Aspergillus vadensis (strain CBS 113365 / IMI 142717 / IBT 24658)</name>
    <dbReference type="NCBI Taxonomy" id="1448311"/>
    <lineage>
        <taxon>Eukaryota</taxon>
        <taxon>Fungi</taxon>
        <taxon>Dikarya</taxon>
        <taxon>Ascomycota</taxon>
        <taxon>Pezizomycotina</taxon>
        <taxon>Eurotiomycetes</taxon>
        <taxon>Eurotiomycetidae</taxon>
        <taxon>Eurotiales</taxon>
        <taxon>Aspergillaceae</taxon>
        <taxon>Aspergillus</taxon>
        <taxon>Aspergillus subgen. Circumdati</taxon>
    </lineage>
</organism>
<gene>
    <name evidence="4" type="ORF">BO88DRAFT_475824</name>
</gene>
<keyword evidence="2" id="KW-0732">Signal</keyword>
<sequence>MAVSAFTLFSFGILFFLRTPRLQKDDTGADPSPSYRSIAYSVNWGIYDRKFDPQDLPVERLTHVLYAFADVQNDTGDVYLSDTYADLKKHYPGDSWSEAGNNAPSASHPKTKSAFPQL</sequence>
<protein>
    <submittedName>
        <fullName evidence="4">Glycoside hydrolase</fullName>
    </submittedName>
</protein>
<feature type="region of interest" description="Disordered" evidence="1">
    <location>
        <begin position="96"/>
        <end position="118"/>
    </location>
</feature>
<name>A0A319ATP3_ASPVC</name>
<dbReference type="Proteomes" id="UP000248405">
    <property type="component" value="Unassembled WGS sequence"/>
</dbReference>
<dbReference type="GO" id="GO:0016787">
    <property type="term" value="F:hydrolase activity"/>
    <property type="evidence" value="ECO:0007669"/>
    <property type="project" value="UniProtKB-KW"/>
</dbReference>
<evidence type="ECO:0000313" key="4">
    <source>
        <dbReference type="EMBL" id="PYH63686.1"/>
    </source>
</evidence>
<dbReference type="GO" id="GO:0005975">
    <property type="term" value="P:carbohydrate metabolic process"/>
    <property type="evidence" value="ECO:0007669"/>
    <property type="project" value="InterPro"/>
</dbReference>
<feature type="chain" id="PRO_5016351842" evidence="2">
    <location>
        <begin position="25"/>
        <end position="118"/>
    </location>
</feature>
<dbReference type="OrthoDB" id="76388at2759"/>
<dbReference type="AlphaFoldDB" id="A0A319ATP3"/>
<dbReference type="EMBL" id="KZ821650">
    <property type="protein sequence ID" value="PYH63686.1"/>
    <property type="molecule type" value="Genomic_DNA"/>
</dbReference>
<feature type="signal peptide" evidence="2">
    <location>
        <begin position="1"/>
        <end position="24"/>
    </location>
</feature>